<dbReference type="AlphaFoldDB" id="A0A382I2V1"/>
<dbReference type="EMBL" id="UINC01064661">
    <property type="protein sequence ID" value="SVB93537.1"/>
    <property type="molecule type" value="Genomic_DNA"/>
</dbReference>
<evidence type="ECO:0000313" key="1">
    <source>
        <dbReference type="EMBL" id="SVB93537.1"/>
    </source>
</evidence>
<accession>A0A382I2V1</accession>
<gene>
    <name evidence="1" type="ORF">METZ01_LOCUS246391</name>
</gene>
<protein>
    <submittedName>
        <fullName evidence="1">Uncharacterized protein</fullName>
    </submittedName>
</protein>
<organism evidence="1">
    <name type="scientific">marine metagenome</name>
    <dbReference type="NCBI Taxonomy" id="408172"/>
    <lineage>
        <taxon>unclassified sequences</taxon>
        <taxon>metagenomes</taxon>
        <taxon>ecological metagenomes</taxon>
    </lineage>
</organism>
<sequence length="39" mass="4635">MPIIFDELKLVEALREVEEIAPWPEASEHKKYHQICLTK</sequence>
<proteinExistence type="predicted"/>
<name>A0A382I2V1_9ZZZZ</name>
<reference evidence="1" key="1">
    <citation type="submission" date="2018-05" db="EMBL/GenBank/DDBJ databases">
        <authorList>
            <person name="Lanie J.A."/>
            <person name="Ng W.-L."/>
            <person name="Kazmierczak K.M."/>
            <person name="Andrzejewski T.M."/>
            <person name="Davidsen T.M."/>
            <person name="Wayne K.J."/>
            <person name="Tettelin H."/>
            <person name="Glass J.I."/>
            <person name="Rusch D."/>
            <person name="Podicherti R."/>
            <person name="Tsui H.-C.T."/>
            <person name="Winkler M.E."/>
        </authorList>
    </citation>
    <scope>NUCLEOTIDE SEQUENCE</scope>
</reference>
<feature type="non-terminal residue" evidence="1">
    <location>
        <position position="39"/>
    </location>
</feature>